<name>A0AA42CHB3_9PROT</name>
<dbReference type="RefSeq" id="WP_264713306.1">
    <property type="nucleotide sequence ID" value="NZ_JAPDNT010000004.1"/>
</dbReference>
<comment type="caution">
    <text evidence="2">The sequence shown here is derived from an EMBL/GenBank/DDBJ whole genome shotgun (WGS) entry which is preliminary data.</text>
</comment>
<feature type="domain" description="Peptidase C45 hydrolase" evidence="1">
    <location>
        <begin position="116"/>
        <end position="345"/>
    </location>
</feature>
<keyword evidence="3" id="KW-1185">Reference proteome</keyword>
<reference evidence="2" key="2">
    <citation type="submission" date="2022-10" db="EMBL/GenBank/DDBJ databases">
        <authorList>
            <person name="Trinh H.N."/>
        </authorList>
    </citation>
    <scope>NUCLEOTIDE SEQUENCE</scope>
    <source>
        <strain evidence="2">RN2-1</strain>
    </source>
</reference>
<dbReference type="InterPro" id="IPR005079">
    <property type="entry name" value="Peptidase_C45_hydrolase"/>
</dbReference>
<dbReference type="Proteomes" id="UP001165679">
    <property type="component" value="Unassembled WGS sequence"/>
</dbReference>
<gene>
    <name evidence="2" type="ORF">OL599_08705</name>
</gene>
<accession>A0AA42CHB3</accession>
<dbReference type="EMBL" id="JAPDNT010000004">
    <property type="protein sequence ID" value="MCW3474665.1"/>
    <property type="molecule type" value="Genomic_DNA"/>
</dbReference>
<evidence type="ECO:0000313" key="2">
    <source>
        <dbReference type="EMBL" id="MCW3474665.1"/>
    </source>
</evidence>
<proteinExistence type="predicted"/>
<dbReference type="InterPro" id="IPR047794">
    <property type="entry name" value="C45_proenzyme-like"/>
</dbReference>
<dbReference type="AlphaFoldDB" id="A0AA42CHB3"/>
<sequence length="371" mass="38438">MTPAASAPLDMRGTPQARGRAQAALCPDSAAAMRAQLTARLDGARDLLARPRVAKFLDAQWAFANRYDAEGIAEMAGVAEGYGVDPRALFAFLHAGQLGGLPVDGCSAWAYVDPAQGAVLVKNRDLRGPALPLQRVFRHTDPAWGGRSVLCVGSLGAPGAYSSGINSDGFALVDTQVVTTDQGVGLLRYFMMTRLLAHCASVEAAIDELRGMPQAGGGTLVLADATGAIAAVEIGHSAVAVARPATRWVARTNHFLSPELIGRLAAHPGDPGIDDSQARLATLSSWLGARQACPSLDAAAAVMASHDTPDGAGLCRHGGQAGSTTISCSIFACTAQTLHFATGNPCEGAWSRYDLARDAGVRDGVRNESGR</sequence>
<evidence type="ECO:0000259" key="1">
    <source>
        <dbReference type="Pfam" id="PF03417"/>
    </source>
</evidence>
<dbReference type="PANTHER" id="PTHR34180:SF1">
    <property type="entry name" value="BETA-ALANYL-DOPAMINE_CARCININE HYDROLASE"/>
    <property type="match status" value="1"/>
</dbReference>
<dbReference type="Pfam" id="PF03417">
    <property type="entry name" value="AAT"/>
    <property type="match status" value="1"/>
</dbReference>
<protein>
    <submittedName>
        <fullName evidence="2">C45 family peptidase</fullName>
    </submittedName>
</protein>
<reference evidence="2" key="1">
    <citation type="submission" date="2022-09" db="EMBL/GenBank/DDBJ databases">
        <title>Rhodovastum sp. nov. RN2-1 isolated from soil in Seongnam, South Korea.</title>
        <authorList>
            <person name="Le N.T."/>
        </authorList>
    </citation>
    <scope>NUCLEOTIDE SEQUENCE</scope>
    <source>
        <strain evidence="2">RN2-1</strain>
    </source>
</reference>
<dbReference type="PANTHER" id="PTHR34180">
    <property type="entry name" value="PEPTIDASE C45"/>
    <property type="match status" value="1"/>
</dbReference>
<dbReference type="InterPro" id="IPR047801">
    <property type="entry name" value="Peptidase_C45"/>
</dbReference>
<dbReference type="NCBIfam" id="NF040521">
    <property type="entry name" value="C45_proenzyme"/>
    <property type="match status" value="1"/>
</dbReference>
<organism evidence="2 3">
    <name type="scientific">Limobrevibacterium gyesilva</name>
    <dbReference type="NCBI Taxonomy" id="2991712"/>
    <lineage>
        <taxon>Bacteria</taxon>
        <taxon>Pseudomonadati</taxon>
        <taxon>Pseudomonadota</taxon>
        <taxon>Alphaproteobacteria</taxon>
        <taxon>Acetobacterales</taxon>
        <taxon>Acetobacteraceae</taxon>
        <taxon>Limobrevibacterium</taxon>
    </lineage>
</organism>
<dbReference type="Gene3D" id="3.60.60.10">
    <property type="entry name" value="Penicillin V Acylase, Chain A"/>
    <property type="match status" value="1"/>
</dbReference>
<evidence type="ECO:0000313" key="3">
    <source>
        <dbReference type="Proteomes" id="UP001165679"/>
    </source>
</evidence>